<dbReference type="OrthoDB" id="1736143at2759"/>
<dbReference type="PANTHER" id="PTHR33240:SF8">
    <property type="entry name" value="OS03G0439900 PROTEIN"/>
    <property type="match status" value="1"/>
</dbReference>
<reference evidence="2" key="1">
    <citation type="submission" date="2016-04" db="EMBL/GenBank/DDBJ databases">
        <title>Cephalotus genome sequencing.</title>
        <authorList>
            <person name="Fukushima K."/>
            <person name="Hasebe M."/>
            <person name="Fang X."/>
        </authorList>
    </citation>
    <scope>NUCLEOTIDE SEQUENCE [LARGE SCALE GENOMIC DNA]</scope>
    <source>
        <strain evidence="2">cv. St1</strain>
    </source>
</reference>
<dbReference type="AlphaFoldDB" id="A0A1Q3C083"/>
<evidence type="ECO:0000313" key="2">
    <source>
        <dbReference type="Proteomes" id="UP000187406"/>
    </source>
</evidence>
<accession>A0A1Q3C083</accession>
<dbReference type="Proteomes" id="UP000187406">
    <property type="component" value="Unassembled WGS sequence"/>
</dbReference>
<dbReference type="EMBL" id="BDDD01001128">
    <property type="protein sequence ID" value="GAV73657.1"/>
    <property type="molecule type" value="Genomic_DNA"/>
</dbReference>
<proteinExistence type="predicted"/>
<evidence type="ECO:0000313" key="1">
    <source>
        <dbReference type="EMBL" id="GAV73657.1"/>
    </source>
</evidence>
<gene>
    <name evidence="1" type="ORF">CFOL_v3_17140</name>
</gene>
<comment type="caution">
    <text evidence="1">The sequence shown here is derived from an EMBL/GenBank/DDBJ whole genome shotgun (WGS) entry which is preliminary data.</text>
</comment>
<protein>
    <submittedName>
        <fullName evidence="1">Uncharacterized protein</fullName>
    </submittedName>
</protein>
<sequence>MSWSTLKVAEILETNVIRQSIGINGFAIQSFSTFGYVMVDLNIRGIRSPTHFHIIDANTFYHLLIGRPWVHRHEAILSTLYQCMKAHRRGRDYNILTSKYPFS</sequence>
<organism evidence="1 2">
    <name type="scientific">Cephalotus follicularis</name>
    <name type="common">Albany pitcher plant</name>
    <dbReference type="NCBI Taxonomy" id="3775"/>
    <lineage>
        <taxon>Eukaryota</taxon>
        <taxon>Viridiplantae</taxon>
        <taxon>Streptophyta</taxon>
        <taxon>Embryophyta</taxon>
        <taxon>Tracheophyta</taxon>
        <taxon>Spermatophyta</taxon>
        <taxon>Magnoliopsida</taxon>
        <taxon>eudicotyledons</taxon>
        <taxon>Gunneridae</taxon>
        <taxon>Pentapetalae</taxon>
        <taxon>rosids</taxon>
        <taxon>fabids</taxon>
        <taxon>Oxalidales</taxon>
        <taxon>Cephalotaceae</taxon>
        <taxon>Cephalotus</taxon>
    </lineage>
</organism>
<keyword evidence="2" id="KW-1185">Reference proteome</keyword>
<dbReference type="InParanoid" id="A0A1Q3C083"/>
<dbReference type="PANTHER" id="PTHR33240">
    <property type="entry name" value="OS08G0508500 PROTEIN"/>
    <property type="match status" value="1"/>
</dbReference>
<name>A0A1Q3C083_CEPFO</name>